<dbReference type="GO" id="GO:0005840">
    <property type="term" value="C:ribosome"/>
    <property type="evidence" value="ECO:0007669"/>
    <property type="project" value="UniProtKB-KW"/>
</dbReference>
<sequence length="361" mass="40060">MITKKRDSAFAQLLKKDTEILKPLKLVEFIEGKLIKKGQKIAYFDLGNLGTGILYGAEFVNSGSAVRKLNIGDAVSVKVVEVENEDGFVEVSLSQAGQQETWNEIKEIRDNDDIINVKITGANSGGLLTDVSGIKAFLPVSQLANVHYPRVPDGNKEGILDELKKLIGETLRVKIISNNQSMNKLIVSEKEIADESVKEILGQFNVGDVIDGVISGVADFGAFFQFEKQPTIEGLIHISEIDHRLIESPKEILKVGDKVQAKIVEIKNGRVNLSIKALKPNPWETIGDKYKEGQIVEGTVTRFNPFGAFIGLDREIQGLIHVTEFGSVEEMKAQLVIDKQYKFKIESMKPMEKRIILKLSK</sequence>
<dbReference type="InterPro" id="IPR003029">
    <property type="entry name" value="S1_domain"/>
</dbReference>
<dbReference type="Gene3D" id="2.40.50.140">
    <property type="entry name" value="Nucleic acid-binding proteins"/>
    <property type="match status" value="4"/>
</dbReference>
<accession>A0A2M6WK72</accession>
<dbReference type="PANTHER" id="PTHR47559:SF1">
    <property type="entry name" value="OS03G0844900 PROTEIN"/>
    <property type="match status" value="1"/>
</dbReference>
<gene>
    <name evidence="2" type="ORF">COU06_01110</name>
</gene>
<reference evidence="3" key="1">
    <citation type="submission" date="2017-09" db="EMBL/GenBank/DDBJ databases">
        <title>Depth-based differentiation of microbial function through sediment-hosted aquifers and enrichment of novel symbionts in the deep terrestrial subsurface.</title>
        <authorList>
            <person name="Probst A.J."/>
            <person name="Ladd B."/>
            <person name="Jarett J.K."/>
            <person name="Geller-Mcgrath D.E."/>
            <person name="Sieber C.M.K."/>
            <person name="Emerson J.B."/>
            <person name="Anantharaman K."/>
            <person name="Thomas B.C."/>
            <person name="Malmstrom R."/>
            <person name="Stieglmeier M."/>
            <person name="Klingl A."/>
            <person name="Woyke T."/>
            <person name="Ryan C.M."/>
            <person name="Banfield J.F."/>
        </authorList>
    </citation>
    <scope>NUCLEOTIDE SEQUENCE [LARGE SCALE GENOMIC DNA]</scope>
</reference>
<dbReference type="Pfam" id="PF00575">
    <property type="entry name" value="S1"/>
    <property type="match status" value="2"/>
</dbReference>
<dbReference type="InterPro" id="IPR012340">
    <property type="entry name" value="NA-bd_OB-fold"/>
</dbReference>
<feature type="domain" description="S1 motif" evidence="1">
    <location>
        <begin position="112"/>
        <end position="190"/>
    </location>
</feature>
<dbReference type="GO" id="GO:0003676">
    <property type="term" value="F:nucleic acid binding"/>
    <property type="evidence" value="ECO:0007669"/>
    <property type="project" value="InterPro"/>
</dbReference>
<proteinExistence type="predicted"/>
<organism evidence="2 3">
    <name type="scientific">Candidatus Harrisonbacteria bacterium CG10_big_fil_rev_8_21_14_0_10_38_8</name>
    <dbReference type="NCBI Taxonomy" id="1974582"/>
    <lineage>
        <taxon>Bacteria</taxon>
        <taxon>Candidatus Harrisoniibacteriota</taxon>
    </lineage>
</organism>
<dbReference type="InterPro" id="IPR035104">
    <property type="entry name" value="Ribosomal_protein_S1-like"/>
</dbReference>
<evidence type="ECO:0000259" key="1">
    <source>
        <dbReference type="PROSITE" id="PS50126"/>
    </source>
</evidence>
<dbReference type="AlphaFoldDB" id="A0A2M6WK72"/>
<dbReference type="CDD" id="cd04465">
    <property type="entry name" value="S1_RPS1_repeat_ec2_hs2"/>
    <property type="match status" value="1"/>
</dbReference>
<dbReference type="SMART" id="SM00316">
    <property type="entry name" value="S1"/>
    <property type="match status" value="4"/>
</dbReference>
<dbReference type="InterPro" id="IPR052757">
    <property type="entry name" value="Ribosomal_protein_S1"/>
</dbReference>
<feature type="domain" description="S1 motif" evidence="1">
    <location>
        <begin position="27"/>
        <end position="94"/>
    </location>
</feature>
<name>A0A2M6WK72_9BACT</name>
<dbReference type="Proteomes" id="UP000229112">
    <property type="component" value="Unassembled WGS sequence"/>
</dbReference>
<dbReference type="PROSITE" id="PS50126">
    <property type="entry name" value="S1"/>
    <property type="match status" value="4"/>
</dbReference>
<dbReference type="EMBL" id="PFAY01000009">
    <property type="protein sequence ID" value="PIT93198.1"/>
    <property type="molecule type" value="Genomic_DNA"/>
</dbReference>
<feature type="domain" description="S1 motif" evidence="1">
    <location>
        <begin position="207"/>
        <end position="276"/>
    </location>
</feature>
<keyword evidence="2" id="KW-0689">Ribosomal protein</keyword>
<keyword evidence="2" id="KW-0687">Ribonucleoprotein</keyword>
<evidence type="ECO:0000313" key="3">
    <source>
        <dbReference type="Proteomes" id="UP000229112"/>
    </source>
</evidence>
<evidence type="ECO:0000313" key="2">
    <source>
        <dbReference type="EMBL" id="PIT93198.1"/>
    </source>
</evidence>
<comment type="caution">
    <text evidence="2">The sequence shown here is derived from an EMBL/GenBank/DDBJ whole genome shotgun (WGS) entry which is preliminary data.</text>
</comment>
<dbReference type="SUPFAM" id="SSF50249">
    <property type="entry name" value="Nucleic acid-binding proteins"/>
    <property type="match status" value="4"/>
</dbReference>
<feature type="domain" description="S1 motif" evidence="1">
    <location>
        <begin position="293"/>
        <end position="360"/>
    </location>
</feature>
<dbReference type="PANTHER" id="PTHR47559">
    <property type="entry name" value="OS03G0844900 PROTEIN"/>
    <property type="match status" value="1"/>
</dbReference>
<dbReference type="PRINTS" id="PR00681">
    <property type="entry name" value="RIBOSOMALS1"/>
</dbReference>
<protein>
    <submittedName>
        <fullName evidence="2">30S ribosomal protein S1</fullName>
    </submittedName>
</protein>